<dbReference type="EMBL" id="LAZR01019154">
    <property type="protein sequence ID" value="KKL93553.1"/>
    <property type="molecule type" value="Genomic_DNA"/>
</dbReference>
<dbReference type="InterPro" id="IPR012040">
    <property type="entry name" value="Formylmethanofuran_DH_dsu"/>
</dbReference>
<reference evidence="2" key="1">
    <citation type="journal article" date="2015" name="Nature">
        <title>Complex archaea that bridge the gap between prokaryotes and eukaryotes.</title>
        <authorList>
            <person name="Spang A."/>
            <person name="Saw J.H."/>
            <person name="Jorgensen S.L."/>
            <person name="Zaremba-Niedzwiedzka K."/>
            <person name="Martijn J."/>
            <person name="Lind A.E."/>
            <person name="van Eijk R."/>
            <person name="Schleper C."/>
            <person name="Guy L."/>
            <person name="Ettema T.J."/>
        </authorList>
    </citation>
    <scope>NUCLEOTIDE SEQUENCE</scope>
</reference>
<sequence>MSLNNLILITCRTISQGVALEGGKVSNENVRAAAICAFDSEDFRKLDCLVGTPVKVITDFGEVLVYSTISEEGPHPGIIFIPMGPWANQVVNPDSQSCGTPTYKGMKASVEPIQSGKVLGAVALISTLKEV</sequence>
<feature type="domain" description="Molybdopterin dinucleotide-binding" evidence="1">
    <location>
        <begin position="6"/>
        <end position="105"/>
    </location>
</feature>
<dbReference type="AlphaFoldDB" id="A0A0F9G4E8"/>
<dbReference type="GO" id="GO:0043546">
    <property type="term" value="F:molybdopterin cofactor binding"/>
    <property type="evidence" value="ECO:0007669"/>
    <property type="project" value="InterPro"/>
</dbReference>
<name>A0A0F9G4E8_9ZZZZ</name>
<dbReference type="Gene3D" id="2.40.40.20">
    <property type="match status" value="1"/>
</dbReference>
<proteinExistence type="predicted"/>
<dbReference type="PIRSF" id="PIRSF015873">
    <property type="entry name" value="FwdD"/>
    <property type="match status" value="1"/>
</dbReference>
<dbReference type="Pfam" id="PF01568">
    <property type="entry name" value="Molydop_binding"/>
    <property type="match status" value="1"/>
</dbReference>
<protein>
    <recommendedName>
        <fullName evidence="1">Molybdopterin dinucleotide-binding domain-containing protein</fullName>
    </recommendedName>
</protein>
<comment type="caution">
    <text evidence="2">The sequence shown here is derived from an EMBL/GenBank/DDBJ whole genome shotgun (WGS) entry which is preliminary data.</text>
</comment>
<dbReference type="SUPFAM" id="SSF50692">
    <property type="entry name" value="ADC-like"/>
    <property type="match status" value="1"/>
</dbReference>
<gene>
    <name evidence="2" type="ORF">LCGC14_1873550</name>
</gene>
<evidence type="ECO:0000313" key="2">
    <source>
        <dbReference type="EMBL" id="KKL93553.1"/>
    </source>
</evidence>
<dbReference type="GO" id="GO:0016491">
    <property type="term" value="F:oxidoreductase activity"/>
    <property type="evidence" value="ECO:0007669"/>
    <property type="project" value="InterPro"/>
</dbReference>
<organism evidence="2">
    <name type="scientific">marine sediment metagenome</name>
    <dbReference type="NCBI Taxonomy" id="412755"/>
    <lineage>
        <taxon>unclassified sequences</taxon>
        <taxon>metagenomes</taxon>
        <taxon>ecological metagenomes</taxon>
    </lineage>
</organism>
<accession>A0A0F9G4E8</accession>
<evidence type="ECO:0000259" key="1">
    <source>
        <dbReference type="Pfam" id="PF01568"/>
    </source>
</evidence>
<dbReference type="InterPro" id="IPR006657">
    <property type="entry name" value="MoPterin_dinucl-bd_dom"/>
</dbReference>
<dbReference type="InterPro" id="IPR009010">
    <property type="entry name" value="Asp_de-COase-like_dom_sf"/>
</dbReference>